<reference evidence="1 2" key="1">
    <citation type="journal article" date="2016" name="Nat. Commun.">
        <title>Thousands of microbial genomes shed light on interconnected biogeochemical processes in an aquifer system.</title>
        <authorList>
            <person name="Anantharaman K."/>
            <person name="Brown C.T."/>
            <person name="Hug L.A."/>
            <person name="Sharon I."/>
            <person name="Castelle C.J."/>
            <person name="Probst A.J."/>
            <person name="Thomas B.C."/>
            <person name="Singh A."/>
            <person name="Wilkins M.J."/>
            <person name="Karaoz U."/>
            <person name="Brodie E.L."/>
            <person name="Williams K.H."/>
            <person name="Hubbard S.S."/>
            <person name="Banfield J.F."/>
        </authorList>
    </citation>
    <scope>NUCLEOTIDE SEQUENCE [LARGE SCALE GENOMIC DNA]</scope>
</reference>
<evidence type="ECO:0000313" key="1">
    <source>
        <dbReference type="EMBL" id="OGD83422.1"/>
    </source>
</evidence>
<dbReference type="Proteomes" id="UP000179237">
    <property type="component" value="Unassembled WGS sequence"/>
</dbReference>
<dbReference type="EMBL" id="MFAQ01000017">
    <property type="protein sequence ID" value="OGD83422.1"/>
    <property type="molecule type" value="Genomic_DNA"/>
</dbReference>
<organism evidence="1 2">
    <name type="scientific">Candidatus Collierbacteria bacterium RIFOXYD1_FULL_40_9</name>
    <dbReference type="NCBI Taxonomy" id="1817731"/>
    <lineage>
        <taxon>Bacteria</taxon>
        <taxon>Candidatus Collieribacteriota</taxon>
    </lineage>
</organism>
<protein>
    <submittedName>
        <fullName evidence="1">Uncharacterized protein</fullName>
    </submittedName>
</protein>
<gene>
    <name evidence="1" type="ORF">A2572_01795</name>
</gene>
<comment type="caution">
    <text evidence="1">The sequence shown here is derived from an EMBL/GenBank/DDBJ whole genome shotgun (WGS) entry which is preliminary data.</text>
</comment>
<name>A0A1F5FV01_9BACT</name>
<evidence type="ECO:0000313" key="2">
    <source>
        <dbReference type="Proteomes" id="UP000179237"/>
    </source>
</evidence>
<proteinExistence type="predicted"/>
<dbReference type="AlphaFoldDB" id="A0A1F5FV01"/>
<accession>A0A1F5FV01</accession>
<sequence length="106" mass="12603">MDKNDVQTLIHLIKSQSEQTRKELRSEVVGIKSELEFKIALLERKLDDKFENHRRSLVNDFQNFQDAILSELVELRQEITINSGHRKLFTEFDHRLSKIEKRLLAN</sequence>